<gene>
    <name evidence="2" type="ORF">CHF27_011495</name>
</gene>
<dbReference type="InterPro" id="IPR010718">
    <property type="entry name" value="DUF1294"/>
</dbReference>
<feature type="transmembrane region" description="Helical" evidence="1">
    <location>
        <begin position="37"/>
        <end position="58"/>
    </location>
</feature>
<dbReference type="Pfam" id="PF06961">
    <property type="entry name" value="DUF1294"/>
    <property type="match status" value="1"/>
</dbReference>
<dbReference type="GO" id="GO:0003676">
    <property type="term" value="F:nucleic acid binding"/>
    <property type="evidence" value="ECO:0007669"/>
    <property type="project" value="InterPro"/>
</dbReference>
<feature type="transmembrane region" description="Helical" evidence="1">
    <location>
        <begin position="6"/>
        <end position="25"/>
    </location>
</feature>
<keyword evidence="1" id="KW-0472">Membrane</keyword>
<dbReference type="AlphaFoldDB" id="A0A371IQN1"/>
<keyword evidence="3" id="KW-1185">Reference proteome</keyword>
<protein>
    <submittedName>
        <fullName evidence="2">DUF1294 domain-containing protein</fullName>
    </submittedName>
</protein>
<dbReference type="InterPro" id="IPR012156">
    <property type="entry name" value="Cold_shock_CspA"/>
</dbReference>
<dbReference type="RefSeq" id="WP_095405539.1">
    <property type="nucleotide sequence ID" value="NZ_NOJZ02000026.1"/>
</dbReference>
<evidence type="ECO:0000256" key="1">
    <source>
        <dbReference type="SAM" id="Phobius"/>
    </source>
</evidence>
<dbReference type="PIRSF" id="PIRSF002599">
    <property type="entry name" value="Cold_shock_A"/>
    <property type="match status" value="1"/>
</dbReference>
<dbReference type="EMBL" id="NOJZ02000026">
    <property type="protein sequence ID" value="RDY22795.1"/>
    <property type="molecule type" value="Genomic_DNA"/>
</dbReference>
<dbReference type="OrthoDB" id="1698854at2"/>
<accession>A0A371IQN1</accession>
<comment type="caution">
    <text evidence="2">The sequence shown here is derived from an EMBL/GenBank/DDBJ whole genome shotgun (WGS) entry which is preliminary data.</text>
</comment>
<dbReference type="Proteomes" id="UP000243494">
    <property type="component" value="Unassembled WGS sequence"/>
</dbReference>
<reference evidence="2 3" key="1">
    <citation type="journal article" date="2017" name="Genome Announc.">
        <title>Draft Genome Sequence of Romboutsia maritimum sp. nov. Strain CCRI-22766(T), Isolated from Coastal Estuarine Mud.</title>
        <authorList>
            <person name="Maheux A.F."/>
            <person name="Boudreau D.K."/>
            <person name="Berube E."/>
            <person name="Boissinot M."/>
            <person name="Raymond F."/>
            <person name="Brodeur S."/>
            <person name="Corbeil J."/>
            <person name="Brightwell G."/>
            <person name="Broda D."/>
            <person name="Omar R.F."/>
            <person name="Bergeron M.G."/>
        </authorList>
    </citation>
    <scope>NUCLEOTIDE SEQUENCE [LARGE SCALE GENOMIC DNA]</scope>
    <source>
        <strain evidence="2 3">CCRI-22766</strain>
    </source>
</reference>
<evidence type="ECO:0000313" key="3">
    <source>
        <dbReference type="Proteomes" id="UP000243494"/>
    </source>
</evidence>
<sequence length="86" mass="10078">MNKLFLFYIIFINILGFSIMYIDKLKAIKKQWRIKESTLILISLVGGSFGSIISMYTFRHKTRHIKFTFGIPLIILLQITIINLIN</sequence>
<name>A0A371IQN1_9FIRM</name>
<keyword evidence="1" id="KW-1133">Transmembrane helix</keyword>
<proteinExistence type="predicted"/>
<keyword evidence="1" id="KW-0812">Transmembrane</keyword>
<evidence type="ECO:0000313" key="2">
    <source>
        <dbReference type="EMBL" id="RDY22795.1"/>
    </source>
</evidence>
<feature type="transmembrane region" description="Helical" evidence="1">
    <location>
        <begin position="64"/>
        <end position="85"/>
    </location>
</feature>
<organism evidence="2 3">
    <name type="scientific">Romboutsia maritimum</name>
    <dbReference type="NCBI Taxonomy" id="2020948"/>
    <lineage>
        <taxon>Bacteria</taxon>
        <taxon>Bacillati</taxon>
        <taxon>Bacillota</taxon>
        <taxon>Clostridia</taxon>
        <taxon>Peptostreptococcales</taxon>
        <taxon>Peptostreptococcaceae</taxon>
        <taxon>Romboutsia</taxon>
    </lineage>
</organism>